<evidence type="ECO:0000256" key="10">
    <source>
        <dbReference type="ARBA" id="ARBA00068570"/>
    </source>
</evidence>
<evidence type="ECO:0000313" key="17">
    <source>
        <dbReference type="EMBL" id="ADU26258.1"/>
    </source>
</evidence>
<feature type="domain" description="TRAM" evidence="14">
    <location>
        <begin position="402"/>
        <end position="460"/>
    </location>
</feature>
<dbReference type="InterPro" id="IPR006638">
    <property type="entry name" value="Elp3/MiaA/NifB-like_rSAM"/>
</dbReference>
<keyword evidence="18" id="KW-1185">Reference proteome</keyword>
<dbReference type="Proteomes" id="UP000001551">
    <property type="component" value="Chromosome"/>
</dbReference>
<dbReference type="FunFam" id="3.80.30.20:FF:000001">
    <property type="entry name" value="tRNA-2-methylthio-N(6)-dimethylallyladenosine synthase 2"/>
    <property type="match status" value="1"/>
</dbReference>
<dbReference type="EC" id="2.8.4.3" evidence="8 13"/>
<keyword evidence="6 13" id="KW-0408">Iron</keyword>
<dbReference type="Pfam" id="PF00919">
    <property type="entry name" value="UPF0004"/>
    <property type="match status" value="1"/>
</dbReference>
<evidence type="ECO:0000256" key="4">
    <source>
        <dbReference type="ARBA" id="ARBA00022691"/>
    </source>
</evidence>
<dbReference type="PANTHER" id="PTHR43020:SF2">
    <property type="entry name" value="MITOCHONDRIAL TRNA METHYLTHIOTRANSFERASE CDK5RAP1"/>
    <property type="match status" value="1"/>
</dbReference>
<dbReference type="HOGENOM" id="CLU_018697_2_0_9"/>
<dbReference type="InterPro" id="IPR058240">
    <property type="entry name" value="rSAM_sf"/>
</dbReference>
<comment type="function">
    <text evidence="1 13">Catalyzes the methylthiolation of N6-(dimethylallyl)adenosine (i(6)A), leading to the formation of 2-methylthio-N6-(dimethylallyl)adenosine (ms(2)i(6)A) at position 37 in tRNAs that read codons beginning with uridine.</text>
</comment>
<dbReference type="FunFam" id="3.40.50.12160:FF:000003">
    <property type="entry name" value="CDK5 regulatory subunit-associated protein 1"/>
    <property type="match status" value="1"/>
</dbReference>
<dbReference type="EMBL" id="CP002400">
    <property type="protein sequence ID" value="ADU26258.1"/>
    <property type="molecule type" value="Genomic_DNA"/>
</dbReference>
<dbReference type="PANTHER" id="PTHR43020">
    <property type="entry name" value="CDK5 REGULATORY SUBUNIT-ASSOCIATED PROTEIN 1"/>
    <property type="match status" value="1"/>
</dbReference>
<dbReference type="SUPFAM" id="SSF102114">
    <property type="entry name" value="Radical SAM enzymes"/>
    <property type="match status" value="1"/>
</dbReference>
<dbReference type="Pfam" id="PF04055">
    <property type="entry name" value="Radical_SAM"/>
    <property type="match status" value="1"/>
</dbReference>
<evidence type="ECO:0000256" key="3">
    <source>
        <dbReference type="ARBA" id="ARBA00022679"/>
    </source>
</evidence>
<keyword evidence="4 13" id="KW-0949">S-adenosyl-L-methionine</keyword>
<dbReference type="NCBIfam" id="TIGR01574">
    <property type="entry name" value="miaB-methiolase"/>
    <property type="match status" value="1"/>
</dbReference>
<feature type="binding site" evidence="13">
    <location>
        <position position="187"/>
    </location>
    <ligand>
        <name>[4Fe-4S] cluster</name>
        <dbReference type="ChEBI" id="CHEBI:49883"/>
        <label>2</label>
        <note>4Fe-4S-S-AdoMet</note>
    </ligand>
</feature>
<dbReference type="STRING" id="663278.Ethha_0689"/>
<dbReference type="eggNOG" id="COG0621">
    <property type="taxonomic scope" value="Bacteria"/>
</dbReference>
<evidence type="ECO:0000259" key="15">
    <source>
        <dbReference type="PROSITE" id="PS51449"/>
    </source>
</evidence>
<gene>
    <name evidence="13" type="primary">miaB</name>
    <name evidence="17" type="ordered locus">Ethha_0689</name>
</gene>
<comment type="subunit">
    <text evidence="13">Monomer.</text>
</comment>
<keyword evidence="3 13" id="KW-0808">Transferase</keyword>
<feature type="domain" description="MTTase N-terminal" evidence="15">
    <location>
        <begin position="29"/>
        <end position="147"/>
    </location>
</feature>
<sequence>MREENPGKGWETQRQYALRVRGLWGAAPKKAYVRTYGCQQNVSDSEKLSGMLSEMGYVFTDSPKDADLVLFNTCAVREHAEQRVLGNVGALKGFKAKKPDMLIALCGCMMQERHVSEKIKQSYPYVDLVFGTGALPRFPELLWRALTENGRVFDLEEQNGVVEGVPVRRDGAYTAWLPVMNGCNNFCTYCIVPYVRGREHSRAPEQVLREAEELLAAGVKDLTLLGQNVNSYGKNLQNDWDFAKLLEKLAALPGEFRLHFMTSHPKDASHRLFDTIAANPKISRRLHLPFQSGSDRILRQMNRGYTAAQYRELVAYAKAAIPGLCLTSDVIVGFPGETCEDFKQTLALVEEVGFANLYTFLYSPRKGTPAAEMPDPVAREEKARWFEELLAAQGVKSRAFLESHVGMAGRVLAENVENGLAAGHTDSGVAVSFPAPAAGRFYEVSFTEVKGVTLLGEPKQVPVKENV</sequence>
<evidence type="ECO:0000313" key="18">
    <source>
        <dbReference type="Proteomes" id="UP000001551"/>
    </source>
</evidence>
<dbReference type="SFLD" id="SFLDF00273">
    <property type="entry name" value="(dimethylallyl)adenosine_tRNA"/>
    <property type="match status" value="1"/>
</dbReference>
<feature type="binding site" evidence="13">
    <location>
        <position position="190"/>
    </location>
    <ligand>
        <name>[4Fe-4S] cluster</name>
        <dbReference type="ChEBI" id="CHEBI:49883"/>
        <label>2</label>
        <note>4Fe-4S-S-AdoMet</note>
    </ligand>
</feature>
<dbReference type="InterPro" id="IPR005839">
    <property type="entry name" value="Methylthiotransferase"/>
</dbReference>
<feature type="domain" description="Radical SAM core" evidence="16">
    <location>
        <begin position="169"/>
        <end position="399"/>
    </location>
</feature>
<proteinExistence type="inferred from homology"/>
<dbReference type="HAMAP" id="MF_01864">
    <property type="entry name" value="tRNA_metthiotr_MiaB"/>
    <property type="match status" value="1"/>
</dbReference>
<keyword evidence="13" id="KW-0963">Cytoplasm</keyword>
<feature type="binding site" evidence="13">
    <location>
        <position position="183"/>
    </location>
    <ligand>
        <name>[4Fe-4S] cluster</name>
        <dbReference type="ChEBI" id="CHEBI:49883"/>
        <label>2</label>
        <note>4Fe-4S-S-AdoMet</note>
    </ligand>
</feature>
<feature type="binding site" evidence="13">
    <location>
        <position position="108"/>
    </location>
    <ligand>
        <name>[4Fe-4S] cluster</name>
        <dbReference type="ChEBI" id="CHEBI:49883"/>
        <label>1</label>
    </ligand>
</feature>
<dbReference type="PROSITE" id="PS51449">
    <property type="entry name" value="MTTASE_N"/>
    <property type="match status" value="1"/>
</dbReference>
<evidence type="ECO:0000256" key="6">
    <source>
        <dbReference type="ARBA" id="ARBA00023004"/>
    </source>
</evidence>
<evidence type="ECO:0000256" key="5">
    <source>
        <dbReference type="ARBA" id="ARBA00022723"/>
    </source>
</evidence>
<evidence type="ECO:0000259" key="14">
    <source>
        <dbReference type="PROSITE" id="PS50926"/>
    </source>
</evidence>
<dbReference type="InterPro" id="IPR020612">
    <property type="entry name" value="Methylthiotransferase_CS"/>
</dbReference>
<dbReference type="SFLD" id="SFLDG01082">
    <property type="entry name" value="B12-binding_domain_containing"/>
    <property type="match status" value="1"/>
</dbReference>
<dbReference type="InterPro" id="IPR006463">
    <property type="entry name" value="MiaB_methiolase"/>
</dbReference>
<evidence type="ECO:0000256" key="2">
    <source>
        <dbReference type="ARBA" id="ARBA00022485"/>
    </source>
</evidence>
<evidence type="ECO:0000256" key="11">
    <source>
        <dbReference type="ARBA" id="ARBA00080698"/>
    </source>
</evidence>
<organism evidence="17 18">
    <name type="scientific">Ethanoligenens harbinense (strain DSM 18485 / JCM 12961 / CGMCC 1.5033 / YUAN-3)</name>
    <dbReference type="NCBI Taxonomy" id="663278"/>
    <lineage>
        <taxon>Bacteria</taxon>
        <taxon>Bacillati</taxon>
        <taxon>Bacillota</taxon>
        <taxon>Clostridia</taxon>
        <taxon>Eubacteriales</taxon>
        <taxon>Oscillospiraceae</taxon>
        <taxon>Ethanoligenens</taxon>
    </lineage>
</organism>
<comment type="similarity">
    <text evidence="13">Belongs to the methylthiotransferase family. MiaB subfamily.</text>
</comment>
<dbReference type="AlphaFoldDB" id="E6U9Z2"/>
<dbReference type="SFLD" id="SFLDS00029">
    <property type="entry name" value="Radical_SAM"/>
    <property type="match status" value="1"/>
</dbReference>
<evidence type="ECO:0000256" key="12">
    <source>
        <dbReference type="ARBA" id="ARBA00081141"/>
    </source>
</evidence>
<dbReference type="Gene3D" id="3.80.30.20">
    <property type="entry name" value="tm_1862 like domain"/>
    <property type="match status" value="1"/>
</dbReference>
<protein>
    <recommendedName>
        <fullName evidence="10 13">tRNA-2-methylthio-N(6)-dimethylallyladenosine synthase</fullName>
        <ecNumber evidence="8 13">2.8.4.3</ecNumber>
    </recommendedName>
    <alternativeName>
        <fullName evidence="12 13">(Dimethylallyl)adenosine tRNA methylthiotransferase MiaB</fullName>
    </alternativeName>
    <alternativeName>
        <fullName evidence="11 13">tRNA-i(6)A37 methylthiotransferase</fullName>
    </alternativeName>
</protein>
<dbReference type="GO" id="GO:0051539">
    <property type="term" value="F:4 iron, 4 sulfur cluster binding"/>
    <property type="evidence" value="ECO:0007669"/>
    <property type="project" value="UniProtKB-UniRule"/>
</dbReference>
<comment type="cofactor">
    <cofactor evidence="13">
        <name>[4Fe-4S] cluster</name>
        <dbReference type="ChEBI" id="CHEBI:49883"/>
    </cofactor>
    <text evidence="13">Binds 2 [4Fe-4S] clusters. One cluster is coordinated with 3 cysteines and an exchangeable S-adenosyl-L-methionine.</text>
</comment>
<evidence type="ECO:0000256" key="9">
    <source>
        <dbReference type="ARBA" id="ARBA00051425"/>
    </source>
</evidence>
<dbReference type="PROSITE" id="PS51918">
    <property type="entry name" value="RADICAL_SAM"/>
    <property type="match status" value="1"/>
</dbReference>
<dbReference type="NCBIfam" id="TIGR00089">
    <property type="entry name" value="MiaB/RimO family radical SAM methylthiotransferase"/>
    <property type="match status" value="1"/>
</dbReference>
<dbReference type="InterPro" id="IPR013848">
    <property type="entry name" value="Methylthiotransferase_N"/>
</dbReference>
<name>E6U9Z2_ETHHY</name>
<reference evidence="17 18" key="1">
    <citation type="submission" date="2010-12" db="EMBL/GenBank/DDBJ databases">
        <title>Complete sequence of Ethanoligenens harbinense YUAN-3.</title>
        <authorList>
            <person name="Lucas S."/>
            <person name="Copeland A."/>
            <person name="Lapidus A."/>
            <person name="Cheng J.-F."/>
            <person name="Bruce D."/>
            <person name="Goodwin L."/>
            <person name="Pitluck S."/>
            <person name="Chertkov O."/>
            <person name="Misra M."/>
            <person name="Detter J.C."/>
            <person name="Han C."/>
            <person name="Tapia R."/>
            <person name="Land M."/>
            <person name="Hauser L."/>
            <person name="Jeffries C."/>
            <person name="Kyrpides N."/>
            <person name="Ivanova N."/>
            <person name="Mikhailova N."/>
            <person name="Wang A."/>
            <person name="Mouttaki H."/>
            <person name="He Z."/>
            <person name="Zhou J."/>
            <person name="Hemme C.L."/>
            <person name="Woyke T."/>
        </authorList>
    </citation>
    <scope>NUCLEOTIDE SEQUENCE [LARGE SCALE GENOMIC DNA]</scope>
    <source>
        <strain evidence="18">DSM 18485 / JCM 12961 / CGMCC 1.5033 / YUAN-3</strain>
    </source>
</reference>
<dbReference type="GO" id="GO:0005829">
    <property type="term" value="C:cytosol"/>
    <property type="evidence" value="ECO:0007669"/>
    <property type="project" value="TreeGrafter"/>
</dbReference>
<dbReference type="PROSITE" id="PS01278">
    <property type="entry name" value="MTTASE_RADICAL"/>
    <property type="match status" value="1"/>
</dbReference>
<evidence type="ECO:0000259" key="16">
    <source>
        <dbReference type="PROSITE" id="PS51918"/>
    </source>
</evidence>
<dbReference type="InterPro" id="IPR038135">
    <property type="entry name" value="Methylthiotransferase_N_sf"/>
</dbReference>
<dbReference type="GO" id="GO:0035597">
    <property type="term" value="F:tRNA-2-methylthio-N(6)-dimethylallyladenosine(37) synthase activity"/>
    <property type="evidence" value="ECO:0007669"/>
    <property type="project" value="UniProtKB-EC"/>
</dbReference>
<dbReference type="GO" id="GO:0046872">
    <property type="term" value="F:metal ion binding"/>
    <property type="evidence" value="ECO:0007669"/>
    <property type="project" value="UniProtKB-KW"/>
</dbReference>
<evidence type="ECO:0000256" key="1">
    <source>
        <dbReference type="ARBA" id="ARBA00003234"/>
    </source>
</evidence>
<comment type="catalytic activity">
    <reaction evidence="9 13">
        <text>N(6)-dimethylallyladenosine(37) in tRNA + (sulfur carrier)-SH + AH2 + 2 S-adenosyl-L-methionine = 2-methylsulfanyl-N(6)-dimethylallyladenosine(37) in tRNA + (sulfur carrier)-H + 5'-deoxyadenosine + L-methionine + A + S-adenosyl-L-homocysteine + 2 H(+)</text>
        <dbReference type="Rhea" id="RHEA:37067"/>
        <dbReference type="Rhea" id="RHEA-COMP:10375"/>
        <dbReference type="Rhea" id="RHEA-COMP:10376"/>
        <dbReference type="Rhea" id="RHEA-COMP:14737"/>
        <dbReference type="Rhea" id="RHEA-COMP:14739"/>
        <dbReference type="ChEBI" id="CHEBI:13193"/>
        <dbReference type="ChEBI" id="CHEBI:15378"/>
        <dbReference type="ChEBI" id="CHEBI:17319"/>
        <dbReference type="ChEBI" id="CHEBI:17499"/>
        <dbReference type="ChEBI" id="CHEBI:29917"/>
        <dbReference type="ChEBI" id="CHEBI:57844"/>
        <dbReference type="ChEBI" id="CHEBI:57856"/>
        <dbReference type="ChEBI" id="CHEBI:59789"/>
        <dbReference type="ChEBI" id="CHEBI:64428"/>
        <dbReference type="ChEBI" id="CHEBI:74415"/>
        <dbReference type="ChEBI" id="CHEBI:74417"/>
        <dbReference type="EC" id="2.8.4.3"/>
    </reaction>
</comment>
<dbReference type="PROSITE" id="PS50926">
    <property type="entry name" value="TRAM"/>
    <property type="match status" value="1"/>
</dbReference>
<dbReference type="CDD" id="cd01335">
    <property type="entry name" value="Radical_SAM"/>
    <property type="match status" value="1"/>
</dbReference>
<dbReference type="Gene3D" id="3.40.50.12160">
    <property type="entry name" value="Methylthiotransferase, N-terminal domain"/>
    <property type="match status" value="1"/>
</dbReference>
<dbReference type="InterPro" id="IPR002792">
    <property type="entry name" value="TRAM_dom"/>
</dbReference>
<comment type="subcellular location">
    <subcellularLocation>
        <location evidence="13">Cytoplasm</location>
    </subcellularLocation>
</comment>
<dbReference type="InterPro" id="IPR023404">
    <property type="entry name" value="rSAM_horseshoe"/>
</dbReference>
<evidence type="ECO:0000256" key="8">
    <source>
        <dbReference type="ARBA" id="ARBA00033765"/>
    </source>
</evidence>
<dbReference type="SMART" id="SM00729">
    <property type="entry name" value="Elp3"/>
    <property type="match status" value="1"/>
</dbReference>
<feature type="binding site" evidence="13">
    <location>
        <position position="74"/>
    </location>
    <ligand>
        <name>[4Fe-4S] cluster</name>
        <dbReference type="ChEBI" id="CHEBI:49883"/>
        <label>1</label>
    </ligand>
</feature>
<dbReference type="InterPro" id="IPR007197">
    <property type="entry name" value="rSAM"/>
</dbReference>
<evidence type="ECO:0000256" key="13">
    <source>
        <dbReference type="HAMAP-Rule" id="MF_01864"/>
    </source>
</evidence>
<accession>E6U9Z2</accession>
<evidence type="ECO:0000256" key="7">
    <source>
        <dbReference type="ARBA" id="ARBA00023014"/>
    </source>
</evidence>
<dbReference type="SFLD" id="SFLDG01061">
    <property type="entry name" value="methylthiotransferase"/>
    <property type="match status" value="1"/>
</dbReference>
<keyword evidence="13" id="KW-0819">tRNA processing</keyword>
<keyword evidence="5 13" id="KW-0479">Metal-binding</keyword>
<keyword evidence="7 13" id="KW-0411">Iron-sulfur</keyword>
<dbReference type="KEGG" id="eha:Ethha_0689"/>
<keyword evidence="2 13" id="KW-0004">4Fe-4S</keyword>
<feature type="binding site" evidence="13">
    <location>
        <position position="38"/>
    </location>
    <ligand>
        <name>[4Fe-4S] cluster</name>
        <dbReference type="ChEBI" id="CHEBI:49883"/>
        <label>1</label>
    </ligand>
</feature>